<evidence type="ECO:0000256" key="3">
    <source>
        <dbReference type="ARBA" id="ARBA00022989"/>
    </source>
</evidence>
<feature type="compositionally biased region" description="Polar residues" evidence="5">
    <location>
        <begin position="156"/>
        <end position="171"/>
    </location>
</feature>
<dbReference type="SUPFAM" id="SSF55277">
    <property type="entry name" value="GYF domain"/>
    <property type="match status" value="1"/>
</dbReference>
<feature type="compositionally biased region" description="Basic and acidic residues" evidence="5">
    <location>
        <begin position="441"/>
        <end position="464"/>
    </location>
</feature>
<feature type="compositionally biased region" description="Polar residues" evidence="5">
    <location>
        <begin position="424"/>
        <end position="439"/>
    </location>
</feature>
<dbReference type="Gene3D" id="3.30.1490.40">
    <property type="match status" value="1"/>
</dbReference>
<protein>
    <submittedName>
        <fullName evidence="7">Transmembrane and coiled-coil domain-containing protein 4 isoform A</fullName>
    </submittedName>
</protein>
<accession>A0A445HYB5</accession>
<proteinExistence type="predicted"/>
<dbReference type="SMART" id="SM00444">
    <property type="entry name" value="GYF"/>
    <property type="match status" value="1"/>
</dbReference>
<dbReference type="InterPro" id="IPR007941">
    <property type="entry name" value="DUF726"/>
</dbReference>
<gene>
    <name evidence="7" type="ORF">D0Y65_029251</name>
</gene>
<dbReference type="GO" id="GO:0016020">
    <property type="term" value="C:membrane"/>
    <property type="evidence" value="ECO:0007669"/>
    <property type="project" value="UniProtKB-SubCell"/>
</dbReference>
<evidence type="ECO:0000256" key="2">
    <source>
        <dbReference type="ARBA" id="ARBA00022692"/>
    </source>
</evidence>
<evidence type="ECO:0000313" key="7">
    <source>
        <dbReference type="EMBL" id="RZB78783.1"/>
    </source>
</evidence>
<dbReference type="Pfam" id="PF02213">
    <property type="entry name" value="GYF"/>
    <property type="match status" value="1"/>
</dbReference>
<feature type="region of interest" description="Disordered" evidence="5">
    <location>
        <begin position="303"/>
        <end position="338"/>
    </location>
</feature>
<comment type="subcellular location">
    <subcellularLocation>
        <location evidence="1">Membrane</location>
        <topology evidence="1">Multi-pass membrane protein</topology>
    </subcellularLocation>
</comment>
<keyword evidence="8" id="KW-1185">Reference proteome</keyword>
<evidence type="ECO:0000256" key="4">
    <source>
        <dbReference type="ARBA" id="ARBA00023136"/>
    </source>
</evidence>
<evidence type="ECO:0000259" key="6">
    <source>
        <dbReference type="PROSITE" id="PS50829"/>
    </source>
</evidence>
<keyword evidence="3" id="KW-1133">Transmembrane helix</keyword>
<feature type="region of interest" description="Disordered" evidence="5">
    <location>
        <begin position="156"/>
        <end position="259"/>
    </location>
</feature>
<dbReference type="EMBL" id="QZWG01000011">
    <property type="protein sequence ID" value="RZB78783.1"/>
    <property type="molecule type" value="Genomic_DNA"/>
</dbReference>
<reference evidence="7 8" key="1">
    <citation type="submission" date="2018-09" db="EMBL/GenBank/DDBJ databases">
        <title>A high-quality reference genome of wild soybean provides a powerful tool to mine soybean genomes.</title>
        <authorList>
            <person name="Xie M."/>
            <person name="Chung C.Y.L."/>
            <person name="Li M.-W."/>
            <person name="Wong F.-L."/>
            <person name="Chan T.-F."/>
            <person name="Lam H.-M."/>
        </authorList>
    </citation>
    <scope>NUCLEOTIDE SEQUENCE [LARGE SCALE GENOMIC DNA]</scope>
    <source>
        <strain evidence="8">cv. W05</strain>
        <tissue evidence="7">Hypocotyl of etiolated seedlings</tissue>
    </source>
</reference>
<organism evidence="7 8">
    <name type="scientific">Glycine soja</name>
    <name type="common">Wild soybean</name>
    <dbReference type="NCBI Taxonomy" id="3848"/>
    <lineage>
        <taxon>Eukaryota</taxon>
        <taxon>Viridiplantae</taxon>
        <taxon>Streptophyta</taxon>
        <taxon>Embryophyta</taxon>
        <taxon>Tracheophyta</taxon>
        <taxon>Spermatophyta</taxon>
        <taxon>Magnoliopsida</taxon>
        <taxon>eudicotyledons</taxon>
        <taxon>Gunneridae</taxon>
        <taxon>Pentapetalae</taxon>
        <taxon>rosids</taxon>
        <taxon>fabids</taxon>
        <taxon>Fabales</taxon>
        <taxon>Fabaceae</taxon>
        <taxon>Papilionoideae</taxon>
        <taxon>50 kb inversion clade</taxon>
        <taxon>NPAAA clade</taxon>
        <taxon>indigoferoid/millettioid clade</taxon>
        <taxon>Phaseoleae</taxon>
        <taxon>Glycine</taxon>
        <taxon>Glycine subgen. Soja</taxon>
    </lineage>
</organism>
<dbReference type="PANTHER" id="PTHR17920">
    <property type="entry name" value="TRANSMEMBRANE AND COILED-COIL DOMAIN-CONTAINING PROTEIN 4 TMCO4"/>
    <property type="match status" value="1"/>
</dbReference>
<feature type="region of interest" description="Disordered" evidence="5">
    <location>
        <begin position="423"/>
        <end position="464"/>
    </location>
</feature>
<dbReference type="Pfam" id="PF05277">
    <property type="entry name" value="DUF726"/>
    <property type="match status" value="1"/>
</dbReference>
<dbReference type="InterPro" id="IPR035445">
    <property type="entry name" value="GYF-like_dom_sf"/>
</dbReference>
<comment type="caution">
    <text evidence="7">The sequence shown here is derived from an EMBL/GenBank/DDBJ whole genome shotgun (WGS) entry which is preliminary data.</text>
</comment>
<evidence type="ECO:0000256" key="1">
    <source>
        <dbReference type="ARBA" id="ARBA00004141"/>
    </source>
</evidence>
<feature type="compositionally biased region" description="Basic and acidic residues" evidence="5">
    <location>
        <begin position="198"/>
        <end position="207"/>
    </location>
</feature>
<feature type="compositionally biased region" description="Low complexity" evidence="5">
    <location>
        <begin position="183"/>
        <end position="195"/>
    </location>
</feature>
<evidence type="ECO:0000313" key="8">
    <source>
        <dbReference type="Proteomes" id="UP000289340"/>
    </source>
</evidence>
<keyword evidence="4" id="KW-0472">Membrane</keyword>
<feature type="domain" description="GYF" evidence="6">
    <location>
        <begin position="93"/>
        <end position="147"/>
    </location>
</feature>
<dbReference type="PROSITE" id="PS50829">
    <property type="entry name" value="GYF"/>
    <property type="match status" value="1"/>
</dbReference>
<feature type="compositionally biased region" description="Polar residues" evidence="5">
    <location>
        <begin position="313"/>
        <end position="338"/>
    </location>
</feature>
<sequence>MCKKTIMLIENCAQGDKAACEVDFDDKSSWEYLFKVYWTYLKEKLSLTFDEILQAKNPYKGVARLEASGVAVDVSSLLLSPKMELPINNFVNDKPWHYQDPTGKVQGPFSLLQLYKWDAFGYFPPDLRIWSVDETQDNSIFLTDVLSGKCTNNVSLPNNSQQLSLGTNSTLENKDNGQDGGENENNLSRNENSANHQIVERCEEQKVSDTCTQSNGKDESVRSNGWNSQSPGLTIQADGNNNEGQSGNSERREESPKCEISCHDVPHVYASLPSTVFSEKLNENPSDKLTEVHKIEVKSEDNGNFDLNKISEGRSNSGQSCQKQSDSEENSGLSSGQNWRCPDVTNPVCNISTWLSIFGEPNDLDESVSDLLAEVEAMESLGGLESPTSIMKCGEELTDGSITDCLSFADALSPMLDAGKGDALSSSGDLHLPSQTTTPDDPLKQADVHHHPQKISGEHSTKSSEVEKVESNLLILCSLLSLRLAGTQPFNIPGILLITHIRDLLEVIWMRFQLRKVTVLYELLSACLSDLGENNKKFSRRRKGYDAQQRVTLRLLATWLDIKWAKMVEQEASKEEIQSNEDKWAKWKRGGIIGAPALTGGTLMAITGGLAAPAIAAGLGALAPTLGTLIPVIGANEFAAAASAAGTVAGSVAVAASFGAAGAGLSGSKMARRVGDVDEFELKAVGKNHNQGRLGIMIMVSGFVFEDDDFIRPWEVLDDNLERYALQWESKNLFSLSTAIQDWLSSRIATELMKQGATMTVLHALLTALAWPAALLAATEFIDSTWTIAIDRSDKAGKLLAEVLLGGLQGNRPVTLVGSIEFLAETENSAELVERVVLLGLPIAIKDENWEAARKMVAGRFVNAYSRNDWMLGVACFPCQFYT</sequence>
<feature type="compositionally biased region" description="Basic and acidic residues" evidence="5">
    <location>
        <begin position="249"/>
        <end position="259"/>
    </location>
</feature>
<evidence type="ECO:0000256" key="5">
    <source>
        <dbReference type="SAM" id="MobiDB-lite"/>
    </source>
</evidence>
<feature type="compositionally biased region" description="Low complexity" evidence="5">
    <location>
        <begin position="239"/>
        <end position="248"/>
    </location>
</feature>
<dbReference type="Proteomes" id="UP000289340">
    <property type="component" value="Chromosome 11"/>
</dbReference>
<keyword evidence="2 7" id="KW-0812">Transmembrane</keyword>
<feature type="compositionally biased region" description="Polar residues" evidence="5">
    <location>
        <begin position="222"/>
        <end position="233"/>
    </location>
</feature>
<dbReference type="PANTHER" id="PTHR17920:SF3">
    <property type="entry name" value="TRANSMEMBRANE AND COILED-COIL DOMAIN-CONTAINING PROTEIN 4"/>
    <property type="match status" value="1"/>
</dbReference>
<name>A0A445HYB5_GLYSO</name>
<dbReference type="AlphaFoldDB" id="A0A445HYB5"/>
<dbReference type="InterPro" id="IPR003169">
    <property type="entry name" value="GYF"/>
</dbReference>